<feature type="region of interest" description="Disordered" evidence="4">
    <location>
        <begin position="323"/>
        <end position="347"/>
    </location>
</feature>
<dbReference type="OrthoDB" id="29013at2759"/>
<dbReference type="AlphaFoldDB" id="A0A9Q3C3I2"/>
<comment type="similarity">
    <text evidence="2">Belongs to the YPP1 family.</text>
</comment>
<feature type="compositionally biased region" description="Polar residues" evidence="4">
    <location>
        <begin position="667"/>
        <end position="718"/>
    </location>
</feature>
<gene>
    <name evidence="5" type="ORF">O181_016182</name>
</gene>
<dbReference type="InterPro" id="IPR051722">
    <property type="entry name" value="Endocytosis_PI4K-reg_protein"/>
</dbReference>
<feature type="repeat" description="TPR" evidence="3">
    <location>
        <begin position="935"/>
        <end position="968"/>
    </location>
</feature>
<dbReference type="SMART" id="SM00028">
    <property type="entry name" value="TPR"/>
    <property type="match status" value="3"/>
</dbReference>
<name>A0A9Q3C3I2_9BASI</name>
<dbReference type="InterPro" id="IPR011990">
    <property type="entry name" value="TPR-like_helical_dom_sf"/>
</dbReference>
<accession>A0A9Q3C3I2</accession>
<proteinExistence type="inferred from homology"/>
<evidence type="ECO:0000256" key="4">
    <source>
        <dbReference type="SAM" id="MobiDB-lite"/>
    </source>
</evidence>
<keyword evidence="3" id="KW-0802">TPR repeat</keyword>
<dbReference type="Proteomes" id="UP000765509">
    <property type="component" value="Unassembled WGS sequence"/>
</dbReference>
<evidence type="ECO:0000313" key="5">
    <source>
        <dbReference type="EMBL" id="MBW0476467.1"/>
    </source>
</evidence>
<dbReference type="PANTHER" id="PTHR23083:SF464">
    <property type="entry name" value="TETRATRICOPEPTIDE REPEAT DOMAIN 7, ISOFORM A"/>
    <property type="match status" value="1"/>
</dbReference>
<evidence type="ECO:0000256" key="1">
    <source>
        <dbReference type="ARBA" id="ARBA00002550"/>
    </source>
</evidence>
<organism evidence="5 6">
    <name type="scientific">Austropuccinia psidii MF-1</name>
    <dbReference type="NCBI Taxonomy" id="1389203"/>
    <lineage>
        <taxon>Eukaryota</taxon>
        <taxon>Fungi</taxon>
        <taxon>Dikarya</taxon>
        <taxon>Basidiomycota</taxon>
        <taxon>Pucciniomycotina</taxon>
        <taxon>Pucciniomycetes</taxon>
        <taxon>Pucciniales</taxon>
        <taxon>Sphaerophragmiaceae</taxon>
        <taxon>Austropuccinia</taxon>
    </lineage>
</organism>
<dbReference type="EMBL" id="AVOT02004474">
    <property type="protein sequence ID" value="MBW0476467.1"/>
    <property type="molecule type" value="Genomic_DNA"/>
</dbReference>
<dbReference type="PANTHER" id="PTHR23083">
    <property type="entry name" value="TETRATRICOPEPTIDE REPEAT PROTEIN, TPR"/>
    <property type="match status" value="1"/>
</dbReference>
<dbReference type="PROSITE" id="PS50005">
    <property type="entry name" value="TPR"/>
    <property type="match status" value="2"/>
</dbReference>
<comment type="function">
    <text evidence="1">Involved in endocytosis.</text>
</comment>
<feature type="compositionally biased region" description="Low complexity" evidence="4">
    <location>
        <begin position="338"/>
        <end position="347"/>
    </location>
</feature>
<dbReference type="SUPFAM" id="SSF48452">
    <property type="entry name" value="TPR-like"/>
    <property type="match status" value="2"/>
</dbReference>
<keyword evidence="6" id="KW-1185">Reference proteome</keyword>
<feature type="compositionally biased region" description="Polar residues" evidence="4">
    <location>
        <begin position="323"/>
        <end position="337"/>
    </location>
</feature>
<feature type="repeat" description="TPR" evidence="3">
    <location>
        <begin position="592"/>
        <end position="625"/>
    </location>
</feature>
<feature type="region of interest" description="Disordered" evidence="4">
    <location>
        <begin position="656"/>
        <end position="748"/>
    </location>
</feature>
<evidence type="ECO:0000313" key="6">
    <source>
        <dbReference type="Proteomes" id="UP000765509"/>
    </source>
</evidence>
<dbReference type="Gene3D" id="1.25.40.10">
    <property type="entry name" value="Tetratricopeptide repeat domain"/>
    <property type="match status" value="2"/>
</dbReference>
<reference evidence="5" key="1">
    <citation type="submission" date="2021-03" db="EMBL/GenBank/DDBJ databases">
        <title>Draft genome sequence of rust myrtle Austropuccinia psidii MF-1, a brazilian biotype.</title>
        <authorList>
            <person name="Quecine M.C."/>
            <person name="Pachon D.M.R."/>
            <person name="Bonatelli M.L."/>
            <person name="Correr F.H."/>
            <person name="Franceschini L.M."/>
            <person name="Leite T.F."/>
            <person name="Margarido G.R.A."/>
            <person name="Almeida C.A."/>
            <person name="Ferrarezi J.A."/>
            <person name="Labate C.A."/>
        </authorList>
    </citation>
    <scope>NUCLEOTIDE SEQUENCE</scope>
    <source>
        <strain evidence="5">MF-1</strain>
    </source>
</reference>
<dbReference type="Pfam" id="PF13181">
    <property type="entry name" value="TPR_8"/>
    <property type="match status" value="1"/>
</dbReference>
<protein>
    <recommendedName>
        <fullName evidence="7">TPR-like protein</fullName>
    </recommendedName>
</protein>
<comment type="caution">
    <text evidence="5">The sequence shown here is derived from an EMBL/GenBank/DDBJ whole genome shotgun (WGS) entry which is preliminary data.</text>
</comment>
<evidence type="ECO:0008006" key="7">
    <source>
        <dbReference type="Google" id="ProtNLM"/>
    </source>
</evidence>
<evidence type="ECO:0000256" key="3">
    <source>
        <dbReference type="PROSITE-ProRule" id="PRU00339"/>
    </source>
</evidence>
<dbReference type="InterPro" id="IPR019734">
    <property type="entry name" value="TPR_rpt"/>
</dbReference>
<sequence length="1055" mass="119470">MSNAVARHQQNLSKSQFYARYLDSVRCLGLWSQQTPLSIKVNLINNLNRPNSNEFTNPIIWSELIRKFLKHNPNRILTIEIVNVELNLRSFIQGLHEETGYDDDQIYLNDDFQQSKSILPPLLSNQLHVKKVNQLISKLKTSLVNLSAINTEPRLAIELTSANIIIAFSHYLIGEFDQALQLLDQAIFQVPESTGLDIEKYDLTLLVMGLSLKALANERIESPSPIILRAYYDAIELYDRCLNYMSIGPLDETNHELHGWAELALYRICILSQNDLSETLALEAHRRYQSRCKYWPPSFRLHKRCQIYKSFTKLLFQTARSESWKPSPNLPTNNFDPSASTSSEAKQTSSSNNLDWVAWRAELLQVERLYDVVLKIITSFPKAGSVNHMVLEFCDLIFEGWKLGGLDRDNSTQVIKMLNEAYQKTFHSQRIPRYLIYLLDFQREWTEAEAALDLYCQLFNTSRTLTVTSLQGNDTLDPSDSHSDHQARETNLDLDSDKDFIETITYASRILVKFLNNPEKALRLLERASEVMQGSKDQSLLSDSIVKSRLIAMKGIIMGGLAEDADQETRTVLHQSYLKLLIEAVELEPTSYEAFYHLSYAQAELRDIDSAIASARKAIDINPNSVVLWHLLCLLTSASKEFKLALDIADVGLATTEDEPDGEMESRTAQGSSSLESTQAPIPQVSMSLSGHNESTSEISENINQPDHSIPKLSSFNSVHLKVPVSHRSNREEPSSPSETQYDPPKPDLTYDKIEQLEATIQLKMTKNALIESIQGPEVALSDQQSLFAYFAQISPQLRSQDIPKPSLDPLTINNGVSSFGEKKGLSLSRSLSNSVKRKTRLMKSQKSASNNSINGIISNSNNQLYPLKAENVTTVSGKIGDVEAAEVIDEITSKSTRILQDMWLISAGTFRRWGKLNECKGAIQEAEILNEENPKVWIQLGLYHLSKCNLSLAIDSFTKSIRFSNNSKGHDHIPAVVHLARILKEEGSIELSESLLKNLVKYNGWDIPEVWYLLSEIFRLTHRFKLQKDYLIFSLNLEKSKPIRPLRSCLPRCL</sequence>
<evidence type="ECO:0000256" key="2">
    <source>
        <dbReference type="ARBA" id="ARBA00038251"/>
    </source>
</evidence>